<dbReference type="PANTHER" id="PTHR46193">
    <property type="entry name" value="6-PHOSPHOGLUCONATE PHOSPHATASE"/>
    <property type="match status" value="1"/>
</dbReference>
<dbReference type="InterPro" id="IPR023198">
    <property type="entry name" value="PGP-like_dom2"/>
</dbReference>
<dbReference type="InterPro" id="IPR051600">
    <property type="entry name" value="Beta-PGM-like"/>
</dbReference>
<organism evidence="6 7">
    <name type="scientific">Vibrio xiamenensis</name>
    <dbReference type="NCBI Taxonomy" id="861298"/>
    <lineage>
        <taxon>Bacteria</taxon>
        <taxon>Pseudomonadati</taxon>
        <taxon>Pseudomonadota</taxon>
        <taxon>Gammaproteobacteria</taxon>
        <taxon>Vibrionales</taxon>
        <taxon>Vibrionaceae</taxon>
        <taxon>Vibrio</taxon>
    </lineage>
</organism>
<dbReference type="EMBL" id="FNDD01000050">
    <property type="protein sequence ID" value="SDI05033.1"/>
    <property type="molecule type" value="Genomic_DNA"/>
</dbReference>
<dbReference type="AlphaFoldDB" id="A0A1G8HEH7"/>
<dbReference type="InterPro" id="IPR036412">
    <property type="entry name" value="HAD-like_sf"/>
</dbReference>
<dbReference type="Gene3D" id="1.10.150.240">
    <property type="entry name" value="Putative phosphatase, domain 2"/>
    <property type="match status" value="1"/>
</dbReference>
<evidence type="ECO:0000313" key="6">
    <source>
        <dbReference type="EMBL" id="SDI05033.1"/>
    </source>
</evidence>
<dbReference type="SFLD" id="SFLDS00003">
    <property type="entry name" value="Haloacid_Dehalogenase"/>
    <property type="match status" value="1"/>
</dbReference>
<dbReference type="SFLD" id="SFLDG01129">
    <property type="entry name" value="C1.5:_HAD__Beta-PGM__Phosphata"/>
    <property type="match status" value="1"/>
</dbReference>
<evidence type="ECO:0000256" key="1">
    <source>
        <dbReference type="ARBA" id="ARBA00001946"/>
    </source>
</evidence>
<dbReference type="RefSeq" id="WP_093279413.1">
    <property type="nucleotide sequence ID" value="NZ_FNDD01000050.1"/>
</dbReference>
<dbReference type="Pfam" id="PF00702">
    <property type="entry name" value="Hydrolase"/>
    <property type="match status" value="1"/>
</dbReference>
<comment type="similarity">
    <text evidence="2">Belongs to the HAD-like hydrolase superfamily. CbbY/CbbZ/Gph/YieH family.</text>
</comment>
<dbReference type="CDD" id="cd07505">
    <property type="entry name" value="HAD_BPGM-like"/>
    <property type="match status" value="1"/>
</dbReference>
<evidence type="ECO:0000256" key="3">
    <source>
        <dbReference type="ARBA" id="ARBA00022723"/>
    </source>
</evidence>
<dbReference type="NCBIfam" id="TIGR01509">
    <property type="entry name" value="HAD-SF-IA-v3"/>
    <property type="match status" value="1"/>
</dbReference>
<dbReference type="InterPro" id="IPR023214">
    <property type="entry name" value="HAD_sf"/>
</dbReference>
<dbReference type="GO" id="GO:0003824">
    <property type="term" value="F:catalytic activity"/>
    <property type="evidence" value="ECO:0007669"/>
    <property type="project" value="UniProtKB-ARBA"/>
</dbReference>
<dbReference type="Gene3D" id="3.40.50.1000">
    <property type="entry name" value="HAD superfamily/HAD-like"/>
    <property type="match status" value="1"/>
</dbReference>
<keyword evidence="7" id="KW-1185">Reference proteome</keyword>
<evidence type="ECO:0000256" key="5">
    <source>
        <dbReference type="ARBA" id="ARBA00023277"/>
    </source>
</evidence>
<reference evidence="6 7" key="1">
    <citation type="submission" date="2016-10" db="EMBL/GenBank/DDBJ databases">
        <authorList>
            <person name="de Groot N.N."/>
        </authorList>
    </citation>
    <scope>NUCLEOTIDE SEQUENCE [LARGE SCALE GENOMIC DNA]</scope>
    <source>
        <strain evidence="6 7">CGMCC 1.10228</strain>
    </source>
</reference>
<dbReference type="SUPFAM" id="SSF56784">
    <property type="entry name" value="HAD-like"/>
    <property type="match status" value="1"/>
</dbReference>
<dbReference type="PANTHER" id="PTHR46193:SF18">
    <property type="entry name" value="HEXITOL PHOSPHATASE B"/>
    <property type="match status" value="1"/>
</dbReference>
<dbReference type="GO" id="GO:0046872">
    <property type="term" value="F:metal ion binding"/>
    <property type="evidence" value="ECO:0007669"/>
    <property type="project" value="UniProtKB-KW"/>
</dbReference>
<dbReference type="PRINTS" id="PR00413">
    <property type="entry name" value="HADHALOGNASE"/>
</dbReference>
<name>A0A1G8HEH7_9VIBR</name>
<evidence type="ECO:0000256" key="4">
    <source>
        <dbReference type="ARBA" id="ARBA00022842"/>
    </source>
</evidence>
<comment type="cofactor">
    <cofactor evidence="1">
        <name>Mg(2+)</name>
        <dbReference type="ChEBI" id="CHEBI:18420"/>
    </cofactor>
</comment>
<keyword evidence="4" id="KW-0460">Magnesium</keyword>
<dbReference type="InterPro" id="IPR006439">
    <property type="entry name" value="HAD-SF_hydro_IA"/>
</dbReference>
<sequence length="217" mass="24930">MKYKAIIFDFNGTLLWDTHLHNQAWDRFLAKYGFNFSDHQKNQIIHGKQNQDIFKELFKQTLSDAEIEQYVLEKEHLYQELCLEEQLPLGPGVEAFLDRLKQQNVPFTIATSSGIENVSFYFEHYDLKRWFSLDSIVYNNGKIKSKPSPDIFLVAMEKLGCTPEQAIVFEDSRTGILSAQAANSGKVIVVNSIDGDYSEYGLDVITHFDQFDMALLG</sequence>
<gene>
    <name evidence="6" type="ORF">SAMN04488136_1504</name>
</gene>
<evidence type="ECO:0000313" key="7">
    <source>
        <dbReference type="Proteomes" id="UP000198854"/>
    </source>
</evidence>
<dbReference type="OrthoDB" id="9782449at2"/>
<evidence type="ECO:0000256" key="2">
    <source>
        <dbReference type="ARBA" id="ARBA00006171"/>
    </source>
</evidence>
<keyword evidence="5" id="KW-0119">Carbohydrate metabolism</keyword>
<protein>
    <submittedName>
        <fullName evidence="6">Haloacid dehalogenase superfamily, subfamily IA, variant 3 with third motif having DD or ED</fullName>
    </submittedName>
</protein>
<dbReference type="Proteomes" id="UP000198854">
    <property type="component" value="Unassembled WGS sequence"/>
</dbReference>
<proteinExistence type="inferred from homology"/>
<keyword evidence="3" id="KW-0479">Metal-binding</keyword>
<dbReference type="STRING" id="861298.SAMN04488136_1504"/>
<accession>A0A1G8HEH7</accession>